<evidence type="ECO:0000313" key="1">
    <source>
        <dbReference type="Proteomes" id="UP000036681"/>
    </source>
</evidence>
<evidence type="ECO:0000313" key="2">
    <source>
        <dbReference type="WBParaSite" id="ALUE_0000379801-mRNA-1"/>
    </source>
</evidence>
<organism evidence="1 2">
    <name type="scientific">Ascaris lumbricoides</name>
    <name type="common">Giant roundworm</name>
    <dbReference type="NCBI Taxonomy" id="6252"/>
    <lineage>
        <taxon>Eukaryota</taxon>
        <taxon>Metazoa</taxon>
        <taxon>Ecdysozoa</taxon>
        <taxon>Nematoda</taxon>
        <taxon>Chromadorea</taxon>
        <taxon>Rhabditida</taxon>
        <taxon>Spirurina</taxon>
        <taxon>Ascaridomorpha</taxon>
        <taxon>Ascaridoidea</taxon>
        <taxon>Ascarididae</taxon>
        <taxon>Ascaris</taxon>
    </lineage>
</organism>
<name>A0A9J2P313_ASCLU</name>
<proteinExistence type="predicted"/>
<dbReference type="Proteomes" id="UP000036681">
    <property type="component" value="Unplaced"/>
</dbReference>
<reference evidence="2" key="1">
    <citation type="submission" date="2023-03" db="UniProtKB">
        <authorList>
            <consortium name="WormBaseParasite"/>
        </authorList>
    </citation>
    <scope>IDENTIFICATION</scope>
</reference>
<sequence>MLVIAMPVLVIRARCTYRCVMYVRVVCTRACMCMCSLVCMRVVYVRAERDLIEA</sequence>
<dbReference type="AlphaFoldDB" id="A0A9J2P313"/>
<keyword evidence="1" id="KW-1185">Reference proteome</keyword>
<protein>
    <submittedName>
        <fullName evidence="2">Uncharacterized protein</fullName>
    </submittedName>
</protein>
<accession>A0A9J2P313</accession>
<dbReference type="WBParaSite" id="ALUE_0000379801-mRNA-1">
    <property type="protein sequence ID" value="ALUE_0000379801-mRNA-1"/>
    <property type="gene ID" value="ALUE_0000379801"/>
</dbReference>